<proteinExistence type="predicted"/>
<reference evidence="2 3" key="1">
    <citation type="submission" date="2015-04" db="EMBL/GenBank/DDBJ databases">
        <authorList>
            <consortium name="Pathogen Informatics"/>
        </authorList>
    </citation>
    <scope>NUCLEOTIDE SEQUENCE [LARGE SCALE GENOMIC DNA]</scope>
    <source>
        <strain evidence="2 3">SGS1</strain>
    </source>
</reference>
<dbReference type="GeneID" id="39734757"/>
<dbReference type="AlphaFoldDB" id="A0A1J1H5G4"/>
<sequence>MIRYMFKIKSYNTVSSQYKKLNFNSTNLFKKIKYYYSSKRNEEQKEKLSKEAYDKDYLWNFLAFDRNISFFSVSFYILLVATLALHFYNNFNENDKLSKLDEAVEREKKILIELGNKRKNS</sequence>
<evidence type="ECO:0000313" key="3">
    <source>
        <dbReference type="Proteomes" id="UP000220158"/>
    </source>
</evidence>
<keyword evidence="1" id="KW-1133">Transmembrane helix</keyword>
<dbReference type="VEuPathDB" id="PlasmoDB:PRELSG_0400800"/>
<keyword evidence="1" id="KW-0812">Transmembrane</keyword>
<protein>
    <submittedName>
        <fullName evidence="2">Uncharacterized protein</fullName>
    </submittedName>
</protein>
<dbReference type="Proteomes" id="UP000220158">
    <property type="component" value="Chromosome 4"/>
</dbReference>
<evidence type="ECO:0000256" key="1">
    <source>
        <dbReference type="SAM" id="Phobius"/>
    </source>
</evidence>
<keyword evidence="1" id="KW-0472">Membrane</keyword>
<dbReference type="EMBL" id="LN835299">
    <property type="protein sequence ID" value="CRG98660.1"/>
    <property type="molecule type" value="Genomic_DNA"/>
</dbReference>
<evidence type="ECO:0000313" key="2">
    <source>
        <dbReference type="EMBL" id="CRG98660.1"/>
    </source>
</evidence>
<gene>
    <name evidence="2" type="ORF">PRELSG_0400800</name>
</gene>
<dbReference type="RefSeq" id="XP_028531669.1">
    <property type="nucleotide sequence ID" value="XM_028680143.1"/>
</dbReference>
<organism evidence="2 3">
    <name type="scientific">Plasmodium relictum</name>
    <dbReference type="NCBI Taxonomy" id="85471"/>
    <lineage>
        <taxon>Eukaryota</taxon>
        <taxon>Sar</taxon>
        <taxon>Alveolata</taxon>
        <taxon>Apicomplexa</taxon>
        <taxon>Aconoidasida</taxon>
        <taxon>Haemosporida</taxon>
        <taxon>Plasmodiidae</taxon>
        <taxon>Plasmodium</taxon>
        <taxon>Plasmodium (Haemamoeba)</taxon>
    </lineage>
</organism>
<feature type="transmembrane region" description="Helical" evidence="1">
    <location>
        <begin position="68"/>
        <end position="88"/>
    </location>
</feature>
<dbReference type="OrthoDB" id="386016at2759"/>
<accession>A0A1J1H5G4</accession>
<name>A0A1J1H5G4_PLARL</name>
<keyword evidence="3" id="KW-1185">Reference proteome</keyword>
<dbReference type="KEGG" id="prel:PRELSG_0400800"/>